<accession>A0AA96F1Q2</accession>
<dbReference type="EMBL" id="CP134878">
    <property type="protein sequence ID" value="WNM19934.1"/>
    <property type="molecule type" value="Genomic_DNA"/>
</dbReference>
<organism evidence="2">
    <name type="scientific">Flavobacterium capsici</name>
    <dbReference type="NCBI Taxonomy" id="3075618"/>
    <lineage>
        <taxon>Bacteria</taxon>
        <taxon>Pseudomonadati</taxon>
        <taxon>Bacteroidota</taxon>
        <taxon>Flavobacteriia</taxon>
        <taxon>Flavobacteriales</taxon>
        <taxon>Flavobacteriaceae</taxon>
        <taxon>Flavobacterium</taxon>
    </lineage>
</organism>
<evidence type="ECO:0008006" key="5">
    <source>
        <dbReference type="Google" id="ProtNLM"/>
    </source>
</evidence>
<sequence length="265" mass="31283">MLTVFLIMLLLSNFSFAQETNPYFVTATKMHWNMDMENFSMDEWKAVEREYLDKVVKKNPLIKGQLYLMHYFTADNTELILVTTYESWSDIEKAAEKTQELIKAAWPNEKDRRAFFTKRAKYYAKEHSDEIYATLPVQKTPKANFDKDMVYYVRVSHFAFPENGTDKEFDELSKQFFDAVINKNDLIKAYYPNEHAWGSDKTQFTEVFVVESLADLESALKKNGELYNANWNDDDKRKAFNEKMNKYTTGVHGDYVYRSVHELTK</sequence>
<keyword evidence="4" id="KW-1185">Reference proteome</keyword>
<dbReference type="EMBL" id="CP134890">
    <property type="protein sequence ID" value="WNM21323.1"/>
    <property type="molecule type" value="Genomic_DNA"/>
</dbReference>
<evidence type="ECO:0000313" key="3">
    <source>
        <dbReference type="EMBL" id="WNM21323.1"/>
    </source>
</evidence>
<dbReference type="AlphaFoldDB" id="A0AA96J8Z0"/>
<gene>
    <name evidence="3" type="ORF">RN605_11615</name>
    <name evidence="2" type="ORF">RN608_04445</name>
</gene>
<protein>
    <recommendedName>
        <fullName evidence="5">Antibiotic biosynthesis monooxygenase</fullName>
    </recommendedName>
</protein>
<dbReference type="KEGG" id="fcj:RN605_11615"/>
<feature type="chain" id="PRO_5044705468" description="Antibiotic biosynthesis monooxygenase" evidence="1">
    <location>
        <begin position="18"/>
        <end position="265"/>
    </location>
</feature>
<keyword evidence="1" id="KW-0732">Signal</keyword>
<evidence type="ECO:0000256" key="1">
    <source>
        <dbReference type="SAM" id="SignalP"/>
    </source>
</evidence>
<reference evidence="2 4" key="1">
    <citation type="submission" date="2023-09" db="EMBL/GenBank/DDBJ databases">
        <title>Flavobacterium sp. a novel bacteria isolate from Pepper rhizosphere.</title>
        <authorList>
            <person name="Peng Y."/>
            <person name="Lee J."/>
        </authorList>
    </citation>
    <scope>NUCLEOTIDE SEQUENCE</scope>
    <source>
        <strain evidence="2">PMR2A8</strain>
        <strain evidence="3 4">PMTSA4</strain>
    </source>
</reference>
<evidence type="ECO:0000313" key="2">
    <source>
        <dbReference type="EMBL" id="WNM19934.1"/>
    </source>
</evidence>
<name>A0AA96J8Z0_9FLAO</name>
<accession>A0AA96J8Z0</accession>
<proteinExistence type="predicted"/>
<dbReference type="RefSeq" id="WP_313324959.1">
    <property type="nucleotide sequence ID" value="NZ_CP134878.1"/>
</dbReference>
<dbReference type="Proteomes" id="UP001304515">
    <property type="component" value="Chromosome"/>
</dbReference>
<feature type="signal peptide" evidence="1">
    <location>
        <begin position="1"/>
        <end position="17"/>
    </location>
</feature>
<evidence type="ECO:0000313" key="4">
    <source>
        <dbReference type="Proteomes" id="UP001304515"/>
    </source>
</evidence>